<evidence type="ECO:0000256" key="4">
    <source>
        <dbReference type="SAM" id="MobiDB-lite"/>
    </source>
</evidence>
<organism evidence="6 7">
    <name type="scientific">Alloacidobacterium dinghuense</name>
    <dbReference type="NCBI Taxonomy" id="2763107"/>
    <lineage>
        <taxon>Bacteria</taxon>
        <taxon>Pseudomonadati</taxon>
        <taxon>Acidobacteriota</taxon>
        <taxon>Terriglobia</taxon>
        <taxon>Terriglobales</taxon>
        <taxon>Acidobacteriaceae</taxon>
        <taxon>Alloacidobacterium</taxon>
    </lineage>
</organism>
<dbReference type="InterPro" id="IPR007197">
    <property type="entry name" value="rSAM"/>
</dbReference>
<dbReference type="PROSITE" id="PS51918">
    <property type="entry name" value="RADICAL_SAM"/>
    <property type="match status" value="1"/>
</dbReference>
<evidence type="ECO:0000256" key="2">
    <source>
        <dbReference type="ARBA" id="ARBA00023004"/>
    </source>
</evidence>
<dbReference type="SFLD" id="SFLDG01084">
    <property type="entry name" value="Uncharacterised_Radical_SAM_Su"/>
    <property type="match status" value="1"/>
</dbReference>
<dbReference type="PANTHER" id="PTHR43432">
    <property type="entry name" value="SLR0285 PROTEIN"/>
    <property type="match status" value="1"/>
</dbReference>
<evidence type="ECO:0000256" key="3">
    <source>
        <dbReference type="ARBA" id="ARBA00023014"/>
    </source>
</evidence>
<reference evidence="6 7" key="1">
    <citation type="submission" date="2020-08" db="EMBL/GenBank/DDBJ databases">
        <title>Edaphobacter telluris sp. nov. and Acidobacterium dinghuensis sp. nov., two acidobacteria isolated from forest soil.</title>
        <authorList>
            <person name="Fu J."/>
            <person name="Qiu L."/>
        </authorList>
    </citation>
    <scope>NUCLEOTIDE SEQUENCE [LARGE SCALE GENOMIC DNA]</scope>
    <source>
        <strain evidence="6">4Y35</strain>
    </source>
</reference>
<dbReference type="Pfam" id="PF04055">
    <property type="entry name" value="Radical_SAM"/>
    <property type="match status" value="1"/>
</dbReference>
<dbReference type="EMBL" id="CP060394">
    <property type="protein sequence ID" value="QNI30223.1"/>
    <property type="molecule type" value="Genomic_DNA"/>
</dbReference>
<protein>
    <submittedName>
        <fullName evidence="6">Radical SAM protein</fullName>
    </submittedName>
</protein>
<keyword evidence="1" id="KW-0479">Metal-binding</keyword>
<accession>A0A7G8BCF3</accession>
<evidence type="ECO:0000313" key="7">
    <source>
        <dbReference type="Proteomes" id="UP000515312"/>
    </source>
</evidence>
<evidence type="ECO:0000256" key="1">
    <source>
        <dbReference type="ARBA" id="ARBA00022723"/>
    </source>
</evidence>
<proteinExistence type="predicted"/>
<dbReference type="CDD" id="cd01335">
    <property type="entry name" value="Radical_SAM"/>
    <property type="match status" value="1"/>
</dbReference>
<feature type="region of interest" description="Disordered" evidence="4">
    <location>
        <begin position="324"/>
        <end position="366"/>
    </location>
</feature>
<gene>
    <name evidence="6" type="ORF">H7849_13595</name>
</gene>
<sequence>MGEEKANLSLGESLFIEDDPPVKLVGIARLANQAELADTSHLTEYRAIHVRSILNKSVSKRGLPFGKTINPYRGCEFGCRYCFARYTHEFMELRDPTLFERLIFVKQNAAWLLRQELRKLRPGEEIAMGTATDPYQPIERRMRVTRSLLEVMADCRGLNLGIVTKSTLILRDIDLLQEFALRNRLSIHLSITTPDAKLARILEPRAPRPDLRFKAVAALRSAGLRAGILCCPIMPGINDTPAAFDAMARRAKAVQASFLAANPLFLKPCSKATFMDFVQQNFPTLAPSYEKRYEDNAFVSKAYQKRIADLLALVNDKYGLGKRRGEFQPAQTPPVDPGPLQQSLWPEQAKLPQQAQTDRVKQRFSA</sequence>
<dbReference type="GO" id="GO:0003824">
    <property type="term" value="F:catalytic activity"/>
    <property type="evidence" value="ECO:0007669"/>
    <property type="project" value="InterPro"/>
</dbReference>
<dbReference type="Gene3D" id="3.80.30.30">
    <property type="match status" value="1"/>
</dbReference>
<evidence type="ECO:0000313" key="6">
    <source>
        <dbReference type="EMBL" id="QNI30223.1"/>
    </source>
</evidence>
<evidence type="ECO:0000259" key="5">
    <source>
        <dbReference type="PROSITE" id="PS51918"/>
    </source>
</evidence>
<name>A0A7G8BCF3_9BACT</name>
<dbReference type="InterPro" id="IPR006638">
    <property type="entry name" value="Elp3/MiaA/NifB-like_rSAM"/>
</dbReference>
<feature type="compositionally biased region" description="Polar residues" evidence="4">
    <location>
        <begin position="340"/>
        <end position="357"/>
    </location>
</feature>
<dbReference type="SUPFAM" id="SSF102114">
    <property type="entry name" value="Radical SAM enzymes"/>
    <property type="match status" value="1"/>
</dbReference>
<keyword evidence="3" id="KW-0411">Iron-sulfur</keyword>
<dbReference type="InterPro" id="IPR040086">
    <property type="entry name" value="MJ0683-like"/>
</dbReference>
<dbReference type="PANTHER" id="PTHR43432:SF3">
    <property type="entry name" value="SLR0285 PROTEIN"/>
    <property type="match status" value="1"/>
</dbReference>
<dbReference type="GO" id="GO:0046872">
    <property type="term" value="F:metal ion binding"/>
    <property type="evidence" value="ECO:0007669"/>
    <property type="project" value="UniProtKB-KW"/>
</dbReference>
<dbReference type="SMART" id="SM00729">
    <property type="entry name" value="Elp3"/>
    <property type="match status" value="1"/>
</dbReference>
<dbReference type="InterPro" id="IPR058240">
    <property type="entry name" value="rSAM_sf"/>
</dbReference>
<keyword evidence="2" id="KW-0408">Iron</keyword>
<dbReference type="Proteomes" id="UP000515312">
    <property type="component" value="Chromosome"/>
</dbReference>
<feature type="domain" description="Radical SAM core" evidence="5">
    <location>
        <begin position="61"/>
        <end position="311"/>
    </location>
</feature>
<dbReference type="SFLD" id="SFLDS00029">
    <property type="entry name" value="Radical_SAM"/>
    <property type="match status" value="1"/>
</dbReference>
<dbReference type="AlphaFoldDB" id="A0A7G8BCF3"/>
<dbReference type="GO" id="GO:0051536">
    <property type="term" value="F:iron-sulfur cluster binding"/>
    <property type="evidence" value="ECO:0007669"/>
    <property type="project" value="UniProtKB-KW"/>
</dbReference>
<dbReference type="RefSeq" id="WP_186739942.1">
    <property type="nucleotide sequence ID" value="NZ_CP060394.1"/>
</dbReference>
<dbReference type="KEGG" id="adin:H7849_13595"/>
<keyword evidence="7" id="KW-1185">Reference proteome</keyword>